<gene>
    <name evidence="2" type="ORF">LMG26845_04361</name>
</gene>
<evidence type="ECO:0000313" key="2">
    <source>
        <dbReference type="EMBL" id="CAB3683065.1"/>
    </source>
</evidence>
<proteinExistence type="predicted"/>
<keyword evidence="3" id="KW-1185">Reference proteome</keyword>
<dbReference type="EMBL" id="CADIJR010000052">
    <property type="protein sequence ID" value="CAB3683065.1"/>
    <property type="molecule type" value="Genomic_DNA"/>
</dbReference>
<sequence length="69" mass="7772">MRRTRPHTSSSQLTLPVSEYWLDTLPPPDDEDDEPPLPPPLPERVRPAPAPTVGKNPARAPRTRPSAWR</sequence>
<reference evidence="2 3" key="1">
    <citation type="submission" date="2020-04" db="EMBL/GenBank/DDBJ databases">
        <authorList>
            <person name="De Canck E."/>
        </authorList>
    </citation>
    <scope>NUCLEOTIDE SEQUENCE [LARGE SCALE GENOMIC DNA]</scope>
    <source>
        <strain evidence="2 3">LMG 26845</strain>
    </source>
</reference>
<feature type="region of interest" description="Disordered" evidence="1">
    <location>
        <begin position="1"/>
        <end position="69"/>
    </location>
</feature>
<dbReference type="AlphaFoldDB" id="A0A6J5AY54"/>
<protein>
    <submittedName>
        <fullName evidence="2">Uncharacterized protein</fullName>
    </submittedName>
</protein>
<name>A0A6J5AY54_9BURK</name>
<accession>A0A6J5AY54</accession>
<dbReference type="Proteomes" id="UP000507979">
    <property type="component" value="Unassembled WGS sequence"/>
</dbReference>
<organism evidence="2 3">
    <name type="scientific">Achromobacter insuavis</name>
    <dbReference type="NCBI Taxonomy" id="1287735"/>
    <lineage>
        <taxon>Bacteria</taxon>
        <taxon>Pseudomonadati</taxon>
        <taxon>Pseudomonadota</taxon>
        <taxon>Betaproteobacteria</taxon>
        <taxon>Burkholderiales</taxon>
        <taxon>Alcaligenaceae</taxon>
        <taxon>Achromobacter</taxon>
    </lineage>
</organism>
<evidence type="ECO:0000256" key="1">
    <source>
        <dbReference type="SAM" id="MobiDB-lite"/>
    </source>
</evidence>
<evidence type="ECO:0000313" key="3">
    <source>
        <dbReference type="Proteomes" id="UP000507979"/>
    </source>
</evidence>